<reference evidence="2 3" key="1">
    <citation type="journal article" date="2021" name="Elife">
        <title>Chloroplast acquisition without the gene transfer in kleptoplastic sea slugs, Plakobranchus ocellatus.</title>
        <authorList>
            <person name="Maeda T."/>
            <person name="Takahashi S."/>
            <person name="Yoshida T."/>
            <person name="Shimamura S."/>
            <person name="Takaki Y."/>
            <person name="Nagai Y."/>
            <person name="Toyoda A."/>
            <person name="Suzuki Y."/>
            <person name="Arimoto A."/>
            <person name="Ishii H."/>
            <person name="Satoh N."/>
            <person name="Nishiyama T."/>
            <person name="Hasebe M."/>
            <person name="Maruyama T."/>
            <person name="Minagawa J."/>
            <person name="Obokata J."/>
            <person name="Shigenobu S."/>
        </authorList>
    </citation>
    <scope>NUCLEOTIDE SEQUENCE [LARGE SCALE GENOMIC DNA]</scope>
</reference>
<organism evidence="2 3">
    <name type="scientific">Elysia marginata</name>
    <dbReference type="NCBI Taxonomy" id="1093978"/>
    <lineage>
        <taxon>Eukaryota</taxon>
        <taxon>Metazoa</taxon>
        <taxon>Spiralia</taxon>
        <taxon>Lophotrochozoa</taxon>
        <taxon>Mollusca</taxon>
        <taxon>Gastropoda</taxon>
        <taxon>Heterobranchia</taxon>
        <taxon>Euthyneura</taxon>
        <taxon>Panpulmonata</taxon>
        <taxon>Sacoglossa</taxon>
        <taxon>Placobranchoidea</taxon>
        <taxon>Plakobranchidae</taxon>
        <taxon>Elysia</taxon>
    </lineage>
</organism>
<feature type="region of interest" description="Disordered" evidence="1">
    <location>
        <begin position="1"/>
        <end position="28"/>
    </location>
</feature>
<keyword evidence="3" id="KW-1185">Reference proteome</keyword>
<proteinExistence type="predicted"/>
<name>A0AAV4FKT8_9GAST</name>
<evidence type="ECO:0008006" key="4">
    <source>
        <dbReference type="Google" id="ProtNLM"/>
    </source>
</evidence>
<dbReference type="EMBL" id="BMAT01004468">
    <property type="protein sequence ID" value="GFR73902.1"/>
    <property type="molecule type" value="Genomic_DNA"/>
</dbReference>
<sequence length="110" mass="12261">MQPVEFTRSSRRKSSTGNRARFEPGDLGDQARVGSVAEWLAHRTRDLEVTGSIPDHAYLGKQFTLTFPSPPICKMGTQLQAFLEFVIYACNTLHNNGFKMAFKCTGLLGH</sequence>
<accession>A0AAV4FKT8</accession>
<gene>
    <name evidence="2" type="ORF">ElyMa_002148600</name>
</gene>
<evidence type="ECO:0000313" key="3">
    <source>
        <dbReference type="Proteomes" id="UP000762676"/>
    </source>
</evidence>
<protein>
    <recommendedName>
        <fullName evidence="4">HECT domain-containing protein</fullName>
    </recommendedName>
</protein>
<evidence type="ECO:0000256" key="1">
    <source>
        <dbReference type="SAM" id="MobiDB-lite"/>
    </source>
</evidence>
<evidence type="ECO:0000313" key="2">
    <source>
        <dbReference type="EMBL" id="GFR73902.1"/>
    </source>
</evidence>
<comment type="caution">
    <text evidence="2">The sequence shown here is derived from an EMBL/GenBank/DDBJ whole genome shotgun (WGS) entry which is preliminary data.</text>
</comment>
<dbReference type="AlphaFoldDB" id="A0AAV4FKT8"/>
<dbReference type="Proteomes" id="UP000762676">
    <property type="component" value="Unassembled WGS sequence"/>
</dbReference>